<evidence type="ECO:0008006" key="3">
    <source>
        <dbReference type="Google" id="ProtNLM"/>
    </source>
</evidence>
<evidence type="ECO:0000313" key="1">
    <source>
        <dbReference type="EMBL" id="GGJ68393.1"/>
    </source>
</evidence>
<proteinExistence type="predicted"/>
<accession>A0ABQ2DQZ7</accession>
<reference evidence="2" key="1">
    <citation type="journal article" date="2019" name="Int. J. Syst. Evol. Microbiol.">
        <title>The Global Catalogue of Microorganisms (GCM) 10K type strain sequencing project: providing services to taxonomists for standard genome sequencing and annotation.</title>
        <authorList>
            <consortium name="The Broad Institute Genomics Platform"/>
            <consortium name="The Broad Institute Genome Sequencing Center for Infectious Disease"/>
            <person name="Wu L."/>
            <person name="Ma J."/>
        </authorList>
    </citation>
    <scope>NUCLEOTIDE SEQUENCE [LARGE SCALE GENOMIC DNA]</scope>
    <source>
        <strain evidence="2">JCM 30071</strain>
    </source>
</reference>
<organism evidence="1 2">
    <name type="scientific">Virgibacillus kapii</name>
    <dbReference type="NCBI Taxonomy" id="1638645"/>
    <lineage>
        <taxon>Bacteria</taxon>
        <taxon>Bacillati</taxon>
        <taxon>Bacillota</taxon>
        <taxon>Bacilli</taxon>
        <taxon>Bacillales</taxon>
        <taxon>Bacillaceae</taxon>
        <taxon>Virgibacillus</taxon>
    </lineage>
</organism>
<dbReference type="Proteomes" id="UP000634435">
    <property type="component" value="Unassembled WGS sequence"/>
</dbReference>
<comment type="caution">
    <text evidence="1">The sequence shown here is derived from an EMBL/GenBank/DDBJ whole genome shotgun (WGS) entry which is preliminary data.</text>
</comment>
<gene>
    <name evidence="1" type="ORF">GCM10007111_32690</name>
</gene>
<evidence type="ECO:0000313" key="2">
    <source>
        <dbReference type="Proteomes" id="UP000634435"/>
    </source>
</evidence>
<dbReference type="Pfam" id="PF17279">
    <property type="entry name" value="DUF5344"/>
    <property type="match status" value="1"/>
</dbReference>
<dbReference type="InterPro" id="IPR046318">
    <property type="entry name" value="DUF5344"/>
</dbReference>
<dbReference type="EMBL" id="BMPN01000005">
    <property type="protein sequence ID" value="GGJ68393.1"/>
    <property type="molecule type" value="Genomic_DNA"/>
</dbReference>
<name>A0ABQ2DQZ7_9BACI</name>
<sequence>MSKEIKLQQEPVIQALTNLKTATESMDATGLGKEIEGNNTLDMVTKINEINHQLEDILTTYQTILLNHEQETAKAVDNFMQTEQTIASSMELSK</sequence>
<dbReference type="RefSeq" id="WP_021288833.1">
    <property type="nucleotide sequence ID" value="NZ_BMPN01000005.1"/>
</dbReference>
<protein>
    <recommendedName>
        <fullName evidence="3">YwqI/YxiC family protein</fullName>
    </recommendedName>
</protein>
<keyword evidence="2" id="KW-1185">Reference proteome</keyword>